<sequence length="93" mass="10510">MKRAFAAISTGLLLAIAAPVALADENEIKGYVESIDWASQSVMVQGIVFYTDHRTEYDDDLRYFGDLRVGDEVEVEFIYRHGVHIATEIELED</sequence>
<dbReference type="Pfam" id="PF18914">
    <property type="entry name" value="DUF5666"/>
    <property type="match status" value="1"/>
</dbReference>
<keyword evidence="1" id="KW-0732">Signal</keyword>
<feature type="domain" description="DUF5666" evidence="2">
    <location>
        <begin position="29"/>
        <end position="90"/>
    </location>
</feature>
<gene>
    <name evidence="3" type="ORF">FU658_04935</name>
</gene>
<accession>A0A5C8KXJ9</accession>
<evidence type="ECO:0000259" key="2">
    <source>
        <dbReference type="Pfam" id="PF18914"/>
    </source>
</evidence>
<evidence type="ECO:0000313" key="4">
    <source>
        <dbReference type="Proteomes" id="UP000321248"/>
    </source>
</evidence>
<evidence type="ECO:0000256" key="1">
    <source>
        <dbReference type="SAM" id="SignalP"/>
    </source>
</evidence>
<dbReference type="EMBL" id="VRTS01000002">
    <property type="protein sequence ID" value="TXK65119.1"/>
    <property type="molecule type" value="Genomic_DNA"/>
</dbReference>
<dbReference type="Proteomes" id="UP000321248">
    <property type="component" value="Unassembled WGS sequence"/>
</dbReference>
<name>A0A5C8KXJ9_9GAMM</name>
<comment type="caution">
    <text evidence="3">The sequence shown here is derived from an EMBL/GenBank/DDBJ whole genome shotgun (WGS) entry which is preliminary data.</text>
</comment>
<feature type="signal peptide" evidence="1">
    <location>
        <begin position="1"/>
        <end position="23"/>
    </location>
</feature>
<feature type="chain" id="PRO_5023068228" description="DUF5666 domain-containing protein" evidence="1">
    <location>
        <begin position="24"/>
        <end position="93"/>
    </location>
</feature>
<reference evidence="3 4" key="1">
    <citation type="submission" date="2019-08" db="EMBL/GenBank/DDBJ databases">
        <authorList>
            <person name="Karlyshev A.V."/>
        </authorList>
    </citation>
    <scope>NUCLEOTIDE SEQUENCE [LARGE SCALE GENOMIC DNA]</scope>
    <source>
        <strain evidence="3 4">Alg18-2.2</strain>
    </source>
</reference>
<protein>
    <recommendedName>
        <fullName evidence="2">DUF5666 domain-containing protein</fullName>
    </recommendedName>
</protein>
<proteinExistence type="predicted"/>
<organism evidence="3 4">
    <name type="scientific">Alkalisalibacterium limincola</name>
    <dbReference type="NCBI Taxonomy" id="2699169"/>
    <lineage>
        <taxon>Bacteria</taxon>
        <taxon>Pseudomonadati</taxon>
        <taxon>Pseudomonadota</taxon>
        <taxon>Gammaproteobacteria</taxon>
        <taxon>Lysobacterales</taxon>
        <taxon>Lysobacteraceae</taxon>
        <taxon>Alkalisalibacterium</taxon>
    </lineage>
</organism>
<keyword evidence="4" id="KW-1185">Reference proteome</keyword>
<dbReference type="InterPro" id="IPR043724">
    <property type="entry name" value="DUF5666"/>
</dbReference>
<dbReference type="AlphaFoldDB" id="A0A5C8KXJ9"/>
<dbReference type="OrthoDB" id="6174242at2"/>
<dbReference type="RefSeq" id="WP_147891039.1">
    <property type="nucleotide sequence ID" value="NZ_VRTS01000002.1"/>
</dbReference>
<evidence type="ECO:0000313" key="3">
    <source>
        <dbReference type="EMBL" id="TXK65119.1"/>
    </source>
</evidence>